<name>A0A1F2WQC8_9ACTN</name>
<accession>A0A1F2WQC8</accession>
<dbReference type="Gene3D" id="2.60.40.10">
    <property type="entry name" value="Immunoglobulins"/>
    <property type="match status" value="7"/>
</dbReference>
<keyword evidence="3" id="KW-0964">Secreted</keyword>
<feature type="transmembrane region" description="Helical" evidence="7">
    <location>
        <begin position="907"/>
        <end position="929"/>
    </location>
</feature>
<keyword evidence="7" id="KW-0812">Transmembrane</keyword>
<feature type="domain" description="Gram-positive cocci surface proteins LPxTG" evidence="9">
    <location>
        <begin position="894"/>
        <end position="933"/>
    </location>
</feature>
<organism evidence="11 12">
    <name type="scientific">Candidatus Solincola sediminis</name>
    <dbReference type="NCBI Taxonomy" id="1797199"/>
    <lineage>
        <taxon>Bacteria</taxon>
        <taxon>Bacillati</taxon>
        <taxon>Actinomycetota</taxon>
        <taxon>Candidatus Geothermincolia</taxon>
        <taxon>Candidatus Geothermincolales</taxon>
        <taxon>Candidatus Geothermincolaceae</taxon>
        <taxon>Candidatus Solincola</taxon>
    </lineage>
</organism>
<evidence type="ECO:0000256" key="6">
    <source>
        <dbReference type="SAM" id="MobiDB-lite"/>
    </source>
</evidence>
<keyword evidence="5" id="KW-0572">Peptidoglycan-anchor</keyword>
<dbReference type="STRING" id="1797197.A2Y75_00745"/>
<feature type="domain" description="SD-repeat containing protein B" evidence="10">
    <location>
        <begin position="277"/>
        <end position="338"/>
    </location>
</feature>
<feature type="compositionally biased region" description="Basic and acidic residues" evidence="6">
    <location>
        <begin position="148"/>
        <end position="163"/>
    </location>
</feature>
<evidence type="ECO:0000259" key="9">
    <source>
        <dbReference type="Pfam" id="PF00746"/>
    </source>
</evidence>
<feature type="signal peptide" evidence="8">
    <location>
        <begin position="1"/>
        <end position="30"/>
    </location>
</feature>
<dbReference type="NCBIfam" id="TIGR01167">
    <property type="entry name" value="LPXTG_anchor"/>
    <property type="match status" value="1"/>
</dbReference>
<feature type="domain" description="SD-repeat containing protein B" evidence="10">
    <location>
        <begin position="665"/>
        <end position="728"/>
    </location>
</feature>
<comment type="subcellular location">
    <subcellularLocation>
        <location evidence="1">Secreted</location>
    </subcellularLocation>
</comment>
<dbReference type="GO" id="GO:0005576">
    <property type="term" value="C:extracellular region"/>
    <property type="evidence" value="ECO:0007669"/>
    <property type="project" value="UniProtKB-SubCell"/>
</dbReference>
<feature type="domain" description="SD-repeat containing protein B" evidence="10">
    <location>
        <begin position="170"/>
        <end position="238"/>
    </location>
</feature>
<evidence type="ECO:0008006" key="13">
    <source>
        <dbReference type="Google" id="ProtNLM"/>
    </source>
</evidence>
<evidence type="ECO:0000313" key="11">
    <source>
        <dbReference type="EMBL" id="OFW59043.1"/>
    </source>
</evidence>
<dbReference type="InterPro" id="IPR033764">
    <property type="entry name" value="Sdr_B"/>
</dbReference>
<dbReference type="Pfam" id="PF00746">
    <property type="entry name" value="Gram_pos_anchor"/>
    <property type="match status" value="1"/>
</dbReference>
<gene>
    <name evidence="11" type="ORF">A2Y75_00745</name>
</gene>
<feature type="region of interest" description="Disordered" evidence="6">
    <location>
        <begin position="34"/>
        <end position="163"/>
    </location>
</feature>
<dbReference type="EMBL" id="MELK01000019">
    <property type="protein sequence ID" value="OFW59043.1"/>
    <property type="molecule type" value="Genomic_DNA"/>
</dbReference>
<comment type="caution">
    <text evidence="11">The sequence shown here is derived from an EMBL/GenBank/DDBJ whole genome shotgun (WGS) entry which is preliminary data.</text>
</comment>
<feature type="chain" id="PRO_5009484318" description="Gram-positive cocci surface proteins LPxTG domain-containing protein" evidence="8">
    <location>
        <begin position="31"/>
        <end position="935"/>
    </location>
</feature>
<feature type="compositionally biased region" description="Polar residues" evidence="6">
    <location>
        <begin position="105"/>
        <end position="118"/>
    </location>
</feature>
<dbReference type="SUPFAM" id="SSF117074">
    <property type="entry name" value="Hypothetical protein PA1324"/>
    <property type="match status" value="7"/>
</dbReference>
<dbReference type="AlphaFoldDB" id="A0A1F2WQC8"/>
<protein>
    <recommendedName>
        <fullName evidence="13">Gram-positive cocci surface proteins LPxTG domain-containing protein</fullName>
    </recommendedName>
</protein>
<keyword evidence="4 8" id="KW-0732">Signal</keyword>
<dbReference type="InterPro" id="IPR019931">
    <property type="entry name" value="LPXTG_anchor"/>
</dbReference>
<dbReference type="GO" id="GO:0005975">
    <property type="term" value="P:carbohydrate metabolic process"/>
    <property type="evidence" value="ECO:0007669"/>
    <property type="project" value="UniProtKB-ARBA"/>
</dbReference>
<feature type="domain" description="SD-repeat containing protein B" evidence="10">
    <location>
        <begin position="464"/>
        <end position="533"/>
    </location>
</feature>
<sequence length="935" mass="100499">MLGLKKSVALLAIIVLLLTTLFSMIGAVLADETGPGDQTGGKEMQPQENQAEPASGIQGTAPEPVIAEPANAQEETPSTPAETVQGNNEEKAEVTTPAPEPEVTNGDSDSAGSQQDNQSDNESEDNGEGEVNNLAEPTAPDNPGVDPENCRHEQPQDPENHEEAECSIFGRVFCDEDGNEHCGKDETGLADIPILLSGEGDSSIKTDSEGRYRFEGLKPGNYVVAAGVSGKWTCTSANPESVCLGTWPRKSARVDFACHCPEDEEEEGPGCIHGTKFEDKNGNGHRDHHEPGIEGITIWAGDHPAVTDGDGDYWFEYLAPGEYTVREECPEGWECTTGGEKQITLKSYCEERVDFGNCHEDEEEPCCIHGTKFEDKNGNGCRDHHEPGIEGIKIWAGDECTYTDGDGDYWFEDLPPGEYIVREECPEGWECTTGGEHCVTLEHGCEKKVDFGNKEKELGAIHVYKFEDLNGNGVLDTGEPGIPDVKIELWWLCGYQEAYTDSGGHAIFEDLDPILYTVRVDESTAPEGMIPTTSIWALVWIKCGEEVSVYFGEARTGSISGYKFNDLNGNGVMDPGEPGIPGVRIVLWFWSQETTTDANGYYIFEGLTPALYKVWVDESTAPAGFIPSTATWALVWLSSGQDVTDVNFGNMTPEQPTGTIPGNKFEDSNWDGEHDEGEPGLPGFDFTVADQSDPNTILDTMTSDADGSFAFDNLPPGTYIVKEVTPSAESNYHQTGQTEWIVPLTAGETAGPVTFLNAPHCNVIGTKYIDSDASGNISGNDATYPGLPIALTGININGESVSLSTSTDANGDYAFTDLMAGNYTVTEDLSATTLTPILGPSLPANPAPLENLEVNFLNSNDVEVSPEGPITPETPTSVEPVGLGDSTPAVSESVSAETLPGTGMNELPLLLIAGFLMLAGILFLAFGVFRRRKLA</sequence>
<dbReference type="Pfam" id="PF17210">
    <property type="entry name" value="SdrD_B"/>
    <property type="match status" value="6"/>
</dbReference>
<reference evidence="11 12" key="1">
    <citation type="journal article" date="2016" name="Nat. Commun.">
        <title>Thousands of microbial genomes shed light on interconnected biogeochemical processes in an aquifer system.</title>
        <authorList>
            <person name="Anantharaman K."/>
            <person name="Brown C.T."/>
            <person name="Hug L.A."/>
            <person name="Sharon I."/>
            <person name="Castelle C.J."/>
            <person name="Probst A.J."/>
            <person name="Thomas B.C."/>
            <person name="Singh A."/>
            <person name="Wilkins M.J."/>
            <person name="Karaoz U."/>
            <person name="Brodie E.L."/>
            <person name="Williams K.H."/>
            <person name="Hubbard S.S."/>
            <person name="Banfield J.F."/>
        </authorList>
    </citation>
    <scope>NUCLEOTIDE SEQUENCE [LARGE SCALE GENOMIC DNA]</scope>
</reference>
<evidence type="ECO:0000256" key="3">
    <source>
        <dbReference type="ARBA" id="ARBA00022525"/>
    </source>
</evidence>
<feature type="compositionally biased region" description="Acidic residues" evidence="6">
    <location>
        <begin position="119"/>
        <end position="128"/>
    </location>
</feature>
<feature type="domain" description="SD-repeat containing protein B" evidence="10">
    <location>
        <begin position="558"/>
        <end position="630"/>
    </location>
</feature>
<evidence type="ECO:0000313" key="12">
    <source>
        <dbReference type="Proteomes" id="UP000177876"/>
    </source>
</evidence>
<dbReference type="InterPro" id="IPR051417">
    <property type="entry name" value="SDr/BOS_complex"/>
</dbReference>
<keyword evidence="7" id="KW-1133">Transmembrane helix</keyword>
<evidence type="ECO:0000256" key="4">
    <source>
        <dbReference type="ARBA" id="ARBA00022729"/>
    </source>
</evidence>
<evidence type="ECO:0000256" key="2">
    <source>
        <dbReference type="ARBA" id="ARBA00022512"/>
    </source>
</evidence>
<evidence type="ECO:0000256" key="1">
    <source>
        <dbReference type="ARBA" id="ARBA00004613"/>
    </source>
</evidence>
<dbReference type="PANTHER" id="PTHR23303">
    <property type="entry name" value="CARBOXYPEPTIDASE REGULATORY REGION-CONTAINING"/>
    <property type="match status" value="1"/>
</dbReference>
<keyword evidence="7" id="KW-0472">Membrane</keyword>
<feature type="region of interest" description="Disordered" evidence="6">
    <location>
        <begin position="864"/>
        <end position="889"/>
    </location>
</feature>
<evidence type="ECO:0000256" key="7">
    <source>
        <dbReference type="SAM" id="Phobius"/>
    </source>
</evidence>
<evidence type="ECO:0000259" key="10">
    <source>
        <dbReference type="Pfam" id="PF17210"/>
    </source>
</evidence>
<evidence type="ECO:0000256" key="8">
    <source>
        <dbReference type="SAM" id="SignalP"/>
    </source>
</evidence>
<evidence type="ECO:0000256" key="5">
    <source>
        <dbReference type="ARBA" id="ARBA00023088"/>
    </source>
</evidence>
<feature type="domain" description="SD-repeat containing protein B" evidence="10">
    <location>
        <begin position="373"/>
        <end position="433"/>
    </location>
</feature>
<keyword evidence="2" id="KW-0134">Cell wall</keyword>
<dbReference type="InterPro" id="IPR013783">
    <property type="entry name" value="Ig-like_fold"/>
</dbReference>
<dbReference type="PANTHER" id="PTHR23303:SF15">
    <property type="entry name" value="COLOSSIN-A"/>
    <property type="match status" value="1"/>
</dbReference>
<feature type="compositionally biased region" description="Polar residues" evidence="6">
    <location>
        <begin position="73"/>
        <end position="87"/>
    </location>
</feature>
<proteinExistence type="predicted"/>
<dbReference type="Proteomes" id="UP000177876">
    <property type="component" value="Unassembled WGS sequence"/>
</dbReference>